<feature type="transmembrane region" description="Helical" evidence="11">
    <location>
        <begin position="409"/>
        <end position="427"/>
    </location>
</feature>
<dbReference type="Gene3D" id="1.10.3080.10">
    <property type="entry name" value="Clc chloride channel"/>
    <property type="match status" value="1"/>
</dbReference>
<evidence type="ECO:0000256" key="11">
    <source>
        <dbReference type="SAM" id="Phobius"/>
    </source>
</evidence>
<dbReference type="PANTHER" id="PTHR43427">
    <property type="entry name" value="CHLORIDE CHANNEL PROTEIN CLC-E"/>
    <property type="match status" value="1"/>
</dbReference>
<feature type="compositionally biased region" description="Pro residues" evidence="10">
    <location>
        <begin position="471"/>
        <end position="481"/>
    </location>
</feature>
<evidence type="ECO:0000313" key="12">
    <source>
        <dbReference type="EMBL" id="WEK35952.1"/>
    </source>
</evidence>
<evidence type="ECO:0000256" key="6">
    <source>
        <dbReference type="ARBA" id="ARBA00023136"/>
    </source>
</evidence>
<evidence type="ECO:0000256" key="3">
    <source>
        <dbReference type="ARBA" id="ARBA00022692"/>
    </source>
</evidence>
<evidence type="ECO:0000256" key="8">
    <source>
        <dbReference type="ARBA" id="ARBA00023214"/>
    </source>
</evidence>
<dbReference type="AlphaFoldDB" id="A0AAJ5WSN2"/>
<keyword evidence="4 11" id="KW-1133">Transmembrane helix</keyword>
<evidence type="ECO:0000256" key="10">
    <source>
        <dbReference type="SAM" id="MobiDB-lite"/>
    </source>
</evidence>
<keyword evidence="3 11" id="KW-0812">Transmembrane</keyword>
<reference evidence="12" key="1">
    <citation type="submission" date="2023-03" db="EMBL/GenBank/DDBJ databases">
        <title>Andean soil-derived lignocellulolytic bacterial consortium as a source of novel taxa and putative plastic-active enzymes.</title>
        <authorList>
            <person name="Diaz-Garcia L."/>
            <person name="Chuvochina M."/>
            <person name="Feuerriegel G."/>
            <person name="Bunk B."/>
            <person name="Sproer C."/>
            <person name="Streit W.R."/>
            <person name="Rodriguez L.M."/>
            <person name="Overmann J."/>
            <person name="Jimenez D.J."/>
        </authorList>
    </citation>
    <scope>NUCLEOTIDE SEQUENCE</scope>
    <source>
        <strain evidence="12">MAG 7</strain>
    </source>
</reference>
<dbReference type="InterPro" id="IPR014743">
    <property type="entry name" value="Cl-channel_core"/>
</dbReference>
<organism evidence="12 13">
    <name type="scientific">Candidatus Pseudobacter hemicellulosilyticus</name>
    <dbReference type="NCBI Taxonomy" id="3121375"/>
    <lineage>
        <taxon>Bacteria</taxon>
        <taxon>Pseudomonadati</taxon>
        <taxon>Bacteroidota</taxon>
        <taxon>Chitinophagia</taxon>
        <taxon>Chitinophagales</taxon>
        <taxon>Chitinophagaceae</taxon>
        <taxon>Pseudobacter</taxon>
    </lineage>
</organism>
<dbReference type="CDD" id="cd01034">
    <property type="entry name" value="EriC_like"/>
    <property type="match status" value="1"/>
</dbReference>
<evidence type="ECO:0000256" key="2">
    <source>
        <dbReference type="ARBA" id="ARBA00022448"/>
    </source>
</evidence>
<dbReference type="Proteomes" id="UP001220610">
    <property type="component" value="Chromosome"/>
</dbReference>
<proteinExistence type="predicted"/>
<feature type="transmembrane region" description="Helical" evidence="11">
    <location>
        <begin position="372"/>
        <end position="389"/>
    </location>
</feature>
<feature type="transmembrane region" description="Helical" evidence="11">
    <location>
        <begin position="68"/>
        <end position="86"/>
    </location>
</feature>
<feature type="transmembrane region" description="Helical" evidence="11">
    <location>
        <begin position="285"/>
        <end position="306"/>
    </location>
</feature>
<keyword evidence="7" id="KW-0869">Chloride channel</keyword>
<dbReference type="InterPro" id="IPR001807">
    <property type="entry name" value="ClC"/>
</dbReference>
<evidence type="ECO:0000256" key="1">
    <source>
        <dbReference type="ARBA" id="ARBA00004141"/>
    </source>
</evidence>
<keyword evidence="8" id="KW-0868">Chloride</keyword>
<keyword evidence="5" id="KW-0406">Ion transport</keyword>
<feature type="transmembrane region" description="Helical" evidence="11">
    <location>
        <begin position="119"/>
        <end position="141"/>
    </location>
</feature>
<evidence type="ECO:0000256" key="7">
    <source>
        <dbReference type="ARBA" id="ARBA00023173"/>
    </source>
</evidence>
<feature type="transmembrane region" description="Helical" evidence="11">
    <location>
        <begin position="208"/>
        <end position="233"/>
    </location>
</feature>
<feature type="transmembrane region" description="Helical" evidence="11">
    <location>
        <begin position="174"/>
        <end position="196"/>
    </location>
</feature>
<dbReference type="PRINTS" id="PR00762">
    <property type="entry name" value="CLCHANNEL"/>
</dbReference>
<dbReference type="PANTHER" id="PTHR43427:SF6">
    <property type="entry name" value="CHLORIDE CHANNEL PROTEIN CLC-E"/>
    <property type="match status" value="1"/>
</dbReference>
<dbReference type="Pfam" id="PF00654">
    <property type="entry name" value="Voltage_CLC"/>
    <property type="match status" value="1"/>
</dbReference>
<keyword evidence="2" id="KW-0813">Transport</keyword>
<feature type="region of interest" description="Disordered" evidence="10">
    <location>
        <begin position="448"/>
        <end position="481"/>
    </location>
</feature>
<keyword evidence="9" id="KW-0407">Ion channel</keyword>
<dbReference type="InterPro" id="IPR050368">
    <property type="entry name" value="ClC-type_chloride_channel"/>
</dbReference>
<comment type="subcellular location">
    <subcellularLocation>
        <location evidence="1">Membrane</location>
        <topology evidence="1">Multi-pass membrane protein</topology>
    </subcellularLocation>
</comment>
<evidence type="ECO:0000256" key="4">
    <source>
        <dbReference type="ARBA" id="ARBA00022989"/>
    </source>
</evidence>
<evidence type="ECO:0000256" key="9">
    <source>
        <dbReference type="ARBA" id="ARBA00023303"/>
    </source>
</evidence>
<dbReference type="SUPFAM" id="SSF81340">
    <property type="entry name" value="Clc chloride channel"/>
    <property type="match status" value="1"/>
</dbReference>
<evidence type="ECO:0000256" key="5">
    <source>
        <dbReference type="ARBA" id="ARBA00023065"/>
    </source>
</evidence>
<dbReference type="EMBL" id="CP119311">
    <property type="protein sequence ID" value="WEK35952.1"/>
    <property type="molecule type" value="Genomic_DNA"/>
</dbReference>
<feature type="transmembrane region" description="Helical" evidence="11">
    <location>
        <begin position="28"/>
        <end position="48"/>
    </location>
</feature>
<gene>
    <name evidence="12" type="ORF">P0Y53_00440</name>
</gene>
<dbReference type="GO" id="GO:0005254">
    <property type="term" value="F:chloride channel activity"/>
    <property type="evidence" value="ECO:0007669"/>
    <property type="project" value="UniProtKB-KW"/>
</dbReference>
<name>A0AAJ5WSN2_9BACT</name>
<keyword evidence="6 11" id="KW-0472">Membrane</keyword>
<feature type="compositionally biased region" description="Polar residues" evidence="10">
    <location>
        <begin position="453"/>
        <end position="470"/>
    </location>
</feature>
<sequence>MMPILSEVRNRAKQVFDRISNERVKKNILQAIPFWVGSLLTGLVAVLYAHLFSWAEAGTAWVMDHYRWGLFLLTPVCFLLAWWLVVRWSPFARGSGIPQVIAAIELATPRDAHKTNRLLSLRVLLVKIGSSLLMVFGGGIVGREGPTIQIAGSIFRKVNQWLPSWWPAISKRNMILTGAAAGLAAAFNTPLGGFVFTVEELTKTHISFFRTALFTAIIIAGLTAQALLGPYLYLGYPDVNNLSPWLFFTVILVAIVAGSAGAGMAKLILRTLAWAGALSRSRKAWYVAGCALLVAAMGYFFHSAAIGSGKEIMTHTLFTADKHLPWYLPLLRMLGSLVSFTTGAAGGVFAPSLSAGAAIGSVLSGWLELSPTNTNLIILAGMVAFLTGVTRTPFTSAILVLEMTDRHGVIFHLMLAAMIAGLAAYLIDKRSFYDHLKTKFVQELEKQPAQKELLSSPQPSAGADCSTTDQPLPPEAPAGKL</sequence>
<accession>A0AAJ5WSN2</accession>
<dbReference type="GO" id="GO:0034707">
    <property type="term" value="C:chloride channel complex"/>
    <property type="evidence" value="ECO:0007669"/>
    <property type="project" value="UniProtKB-KW"/>
</dbReference>
<protein>
    <submittedName>
        <fullName evidence="12">Chloride channel protein</fullName>
    </submittedName>
</protein>
<feature type="transmembrane region" description="Helical" evidence="11">
    <location>
        <begin position="245"/>
        <end position="265"/>
    </location>
</feature>
<evidence type="ECO:0000313" key="13">
    <source>
        <dbReference type="Proteomes" id="UP001220610"/>
    </source>
</evidence>